<comment type="caution">
    <text evidence="1">The sequence shown here is derived from an EMBL/GenBank/DDBJ whole genome shotgun (WGS) entry which is preliminary data.</text>
</comment>
<dbReference type="EMBL" id="JAIWYP010000006">
    <property type="protein sequence ID" value="KAH3812809.1"/>
    <property type="molecule type" value="Genomic_DNA"/>
</dbReference>
<sequence length="183" mass="19953">MKFGGTDQLTDALWYLLANMKITFGLEGLQYVIWAWEGSLLKIDFTGTGVGVIPAGYETSIKLDGCPVLSPVMNVNLKSKAKDGVPSHGRASKTLKIEREVKIGDMLINMFEVPADSGSIVVLPYPISADGSLLPPYVVFILLGLTSEDGSLDSVASQYRRLIDQQLTNRGDKLEEKLDESTK</sequence>
<reference evidence="1" key="2">
    <citation type="submission" date="2020-11" db="EMBL/GenBank/DDBJ databases">
        <authorList>
            <person name="McCartney M.A."/>
            <person name="Auch B."/>
            <person name="Kono T."/>
            <person name="Mallez S."/>
            <person name="Becker A."/>
            <person name="Gohl D.M."/>
            <person name="Silverstein K.A.T."/>
            <person name="Koren S."/>
            <person name="Bechman K.B."/>
            <person name="Herman A."/>
            <person name="Abrahante J.E."/>
            <person name="Garbe J."/>
        </authorList>
    </citation>
    <scope>NUCLEOTIDE SEQUENCE</scope>
    <source>
        <strain evidence="1">Duluth1</strain>
        <tissue evidence="1">Whole animal</tissue>
    </source>
</reference>
<organism evidence="1 2">
    <name type="scientific">Dreissena polymorpha</name>
    <name type="common">Zebra mussel</name>
    <name type="synonym">Mytilus polymorpha</name>
    <dbReference type="NCBI Taxonomy" id="45954"/>
    <lineage>
        <taxon>Eukaryota</taxon>
        <taxon>Metazoa</taxon>
        <taxon>Spiralia</taxon>
        <taxon>Lophotrochozoa</taxon>
        <taxon>Mollusca</taxon>
        <taxon>Bivalvia</taxon>
        <taxon>Autobranchia</taxon>
        <taxon>Heteroconchia</taxon>
        <taxon>Euheterodonta</taxon>
        <taxon>Imparidentia</taxon>
        <taxon>Neoheterodontei</taxon>
        <taxon>Myida</taxon>
        <taxon>Dreissenoidea</taxon>
        <taxon>Dreissenidae</taxon>
        <taxon>Dreissena</taxon>
    </lineage>
</organism>
<reference evidence="1" key="1">
    <citation type="journal article" date="2019" name="bioRxiv">
        <title>The Genome of the Zebra Mussel, Dreissena polymorpha: A Resource for Invasive Species Research.</title>
        <authorList>
            <person name="McCartney M.A."/>
            <person name="Auch B."/>
            <person name="Kono T."/>
            <person name="Mallez S."/>
            <person name="Zhang Y."/>
            <person name="Obille A."/>
            <person name="Becker A."/>
            <person name="Abrahante J.E."/>
            <person name="Garbe J."/>
            <person name="Badalamenti J.P."/>
            <person name="Herman A."/>
            <person name="Mangelson H."/>
            <person name="Liachko I."/>
            <person name="Sullivan S."/>
            <person name="Sone E.D."/>
            <person name="Koren S."/>
            <person name="Silverstein K.A.T."/>
            <person name="Beckman K.B."/>
            <person name="Gohl D.M."/>
        </authorList>
    </citation>
    <scope>NUCLEOTIDE SEQUENCE</scope>
    <source>
        <strain evidence="1">Duluth1</strain>
        <tissue evidence="1">Whole animal</tissue>
    </source>
</reference>
<accession>A0A9D4JJQ7</accession>
<dbReference type="AlphaFoldDB" id="A0A9D4JJQ7"/>
<evidence type="ECO:0000313" key="2">
    <source>
        <dbReference type="Proteomes" id="UP000828390"/>
    </source>
</evidence>
<protein>
    <submittedName>
        <fullName evidence="1">Uncharacterized protein</fullName>
    </submittedName>
</protein>
<dbReference type="Proteomes" id="UP000828390">
    <property type="component" value="Unassembled WGS sequence"/>
</dbReference>
<proteinExistence type="predicted"/>
<gene>
    <name evidence="1" type="ORF">DPMN_141248</name>
</gene>
<name>A0A9D4JJQ7_DREPO</name>
<keyword evidence="2" id="KW-1185">Reference proteome</keyword>
<evidence type="ECO:0000313" key="1">
    <source>
        <dbReference type="EMBL" id="KAH3812809.1"/>
    </source>
</evidence>